<name>A0A7J0BPS5_9BACT</name>
<dbReference type="GO" id="GO:1990112">
    <property type="term" value="C:RQC complex"/>
    <property type="evidence" value="ECO:0007669"/>
    <property type="project" value="TreeGrafter"/>
</dbReference>
<dbReference type="PANTHER" id="PTHR15239:SF6">
    <property type="entry name" value="RIBOSOME QUALITY CONTROL COMPLEX SUBUNIT NEMF"/>
    <property type="match status" value="1"/>
</dbReference>
<evidence type="ECO:0000256" key="1">
    <source>
        <dbReference type="SAM" id="MobiDB-lite"/>
    </source>
</evidence>
<dbReference type="Pfam" id="PF05670">
    <property type="entry name" value="NFACT-R_1"/>
    <property type="match status" value="1"/>
</dbReference>
<dbReference type="InterPro" id="IPR008532">
    <property type="entry name" value="NFACT_RNA-bd"/>
</dbReference>
<feature type="region of interest" description="Disordered" evidence="1">
    <location>
        <begin position="400"/>
        <end position="441"/>
    </location>
</feature>
<dbReference type="GO" id="GO:0072344">
    <property type="term" value="P:rescue of stalled ribosome"/>
    <property type="evidence" value="ECO:0007669"/>
    <property type="project" value="TreeGrafter"/>
</dbReference>
<dbReference type="Gene3D" id="2.30.310.10">
    <property type="entry name" value="ibrinogen binding protein from staphylococcus aureus domain"/>
    <property type="match status" value="1"/>
</dbReference>
<dbReference type="InterPro" id="IPR051608">
    <property type="entry name" value="RQC_Subunit_NEMF"/>
</dbReference>
<comment type="caution">
    <text evidence="3">The sequence shown here is derived from an EMBL/GenBank/DDBJ whole genome shotgun (WGS) entry which is preliminary data.</text>
</comment>
<sequence length="584" mass="64154">MDAHFFRRLAQELAEALQGARVERFYAPAPDVTTIVLHGTGPKRHLLLRAGRRFPLLMLADERPANPDTPSAHAMWLRKYAGNRRLGKAVADWLQRRMAFPLSGEKGGWLVLDLRDGVTVLDALPDNFGQVPPWPPHEDFAAMLESKGDSKGDAGGDAGGDGGRDGDVWRRYPHYTPLLRETLACMAGLGKGAHKDVNPGGLEPDAYLEARALLADVEFGPGGCDTPVYCYVRPGRAAMLSTWPLHPAQYEGYGEREFATALEAALVAGEPELFGTMDRARQAQEDAPLRSALKRARKTLAKLDAEERRLQAMMAGHDDALALQAELWRIGTDARLEAVEVPFPDGGCRRIALDSLRTVHENMEHLFRQAARGRRGIGMLDARRGQLREQIARLEAGDAGAVPLPRSGKADNISGTRTGGKTVQGMRSGGKGQRKEVKGQRNDAGVHKLFQRFRSSDGLLMLRGRNAKGNHEILNRAQPHDLWFHAEDGPSAHLVLRLEFPGQEVPEQTLREAAVLVGLKSWQREGGQARVMCAFVRNVRKVKGAAVGAVHVARMERSLLVELAEEVERRLAPECPEAVDESLP</sequence>
<dbReference type="RefSeq" id="WP_174408389.1">
    <property type="nucleotide sequence ID" value="NZ_BLVP01000001.1"/>
</dbReference>
<gene>
    <name evidence="3" type="ORF">DSM19430T_03870</name>
</gene>
<keyword evidence="4" id="KW-1185">Reference proteome</keyword>
<organism evidence="3 4">
    <name type="scientific">Desulfovibrio psychrotolerans</name>
    <dbReference type="NCBI Taxonomy" id="415242"/>
    <lineage>
        <taxon>Bacteria</taxon>
        <taxon>Pseudomonadati</taxon>
        <taxon>Thermodesulfobacteriota</taxon>
        <taxon>Desulfovibrionia</taxon>
        <taxon>Desulfovibrionales</taxon>
        <taxon>Desulfovibrionaceae</taxon>
        <taxon>Desulfovibrio</taxon>
    </lineage>
</organism>
<dbReference type="PANTHER" id="PTHR15239">
    <property type="entry name" value="NUCLEAR EXPORT MEDIATOR FACTOR NEMF"/>
    <property type="match status" value="1"/>
</dbReference>
<dbReference type="GO" id="GO:0000049">
    <property type="term" value="F:tRNA binding"/>
    <property type="evidence" value="ECO:0007669"/>
    <property type="project" value="TreeGrafter"/>
</dbReference>
<feature type="domain" description="NFACT RNA-binding" evidence="2">
    <location>
        <begin position="450"/>
        <end position="544"/>
    </location>
</feature>
<dbReference type="GO" id="GO:0043023">
    <property type="term" value="F:ribosomal large subunit binding"/>
    <property type="evidence" value="ECO:0007669"/>
    <property type="project" value="TreeGrafter"/>
</dbReference>
<evidence type="ECO:0000313" key="4">
    <source>
        <dbReference type="Proteomes" id="UP000503820"/>
    </source>
</evidence>
<dbReference type="EMBL" id="BLVP01000001">
    <property type="protein sequence ID" value="GFM35703.1"/>
    <property type="molecule type" value="Genomic_DNA"/>
</dbReference>
<protein>
    <recommendedName>
        <fullName evidence="2">NFACT RNA-binding domain-containing protein</fullName>
    </recommendedName>
</protein>
<evidence type="ECO:0000313" key="3">
    <source>
        <dbReference type="EMBL" id="GFM35703.1"/>
    </source>
</evidence>
<reference evidence="3 4" key="1">
    <citation type="submission" date="2020-05" db="EMBL/GenBank/DDBJ databases">
        <title>Draft genome sequence of Desulfovibrio psychrotolerans JS1T.</title>
        <authorList>
            <person name="Ueno A."/>
            <person name="Tamazawa S."/>
            <person name="Tamamura S."/>
            <person name="Murakami T."/>
            <person name="Kiyama T."/>
            <person name="Inomata H."/>
            <person name="Amano Y."/>
            <person name="Miyakawa K."/>
            <person name="Tamaki H."/>
            <person name="Naganuma T."/>
            <person name="Kaneko K."/>
        </authorList>
    </citation>
    <scope>NUCLEOTIDE SEQUENCE [LARGE SCALE GENOMIC DNA]</scope>
    <source>
        <strain evidence="3 4">JS1</strain>
    </source>
</reference>
<accession>A0A7J0BPS5</accession>
<dbReference type="Proteomes" id="UP000503820">
    <property type="component" value="Unassembled WGS sequence"/>
</dbReference>
<feature type="region of interest" description="Disordered" evidence="1">
    <location>
        <begin position="146"/>
        <end position="166"/>
    </location>
</feature>
<dbReference type="AlphaFoldDB" id="A0A7J0BPS5"/>
<proteinExistence type="predicted"/>
<dbReference type="Pfam" id="PF05833">
    <property type="entry name" value="NFACT_N"/>
    <property type="match status" value="1"/>
</dbReference>
<evidence type="ECO:0000259" key="2">
    <source>
        <dbReference type="Pfam" id="PF05670"/>
    </source>
</evidence>